<evidence type="ECO:0000256" key="1">
    <source>
        <dbReference type="SAM" id="MobiDB-lite"/>
    </source>
</evidence>
<sequence>MTDLRLCCQQAAIDGLDPLDHWPHCDGRSDDPDQDPLFDVIPPATAGLSRTSPDGPGQDRTTLEVAGD</sequence>
<evidence type="ECO:0000313" key="2">
    <source>
        <dbReference type="EMBL" id="SEN87983.1"/>
    </source>
</evidence>
<protein>
    <submittedName>
        <fullName evidence="2">Uncharacterized protein</fullName>
    </submittedName>
</protein>
<proteinExistence type="predicted"/>
<dbReference type="STRING" id="46177.SAMN05660976_08524"/>
<keyword evidence="3" id="KW-1185">Reference proteome</keyword>
<organism evidence="2 3">
    <name type="scientific">Nonomuraea pusilla</name>
    <dbReference type="NCBI Taxonomy" id="46177"/>
    <lineage>
        <taxon>Bacteria</taxon>
        <taxon>Bacillati</taxon>
        <taxon>Actinomycetota</taxon>
        <taxon>Actinomycetes</taxon>
        <taxon>Streptosporangiales</taxon>
        <taxon>Streptosporangiaceae</taxon>
        <taxon>Nonomuraea</taxon>
    </lineage>
</organism>
<accession>A0A1H8K4U9</accession>
<reference evidence="2 3" key="1">
    <citation type="submission" date="2016-10" db="EMBL/GenBank/DDBJ databases">
        <authorList>
            <person name="de Groot N.N."/>
        </authorList>
    </citation>
    <scope>NUCLEOTIDE SEQUENCE [LARGE SCALE GENOMIC DNA]</scope>
    <source>
        <strain evidence="2 3">DSM 43357</strain>
    </source>
</reference>
<feature type="compositionally biased region" description="Basic and acidic residues" evidence="1">
    <location>
        <begin position="18"/>
        <end position="31"/>
    </location>
</feature>
<dbReference type="AlphaFoldDB" id="A0A1H8K4U9"/>
<dbReference type="EMBL" id="FOBF01000050">
    <property type="protein sequence ID" value="SEN87983.1"/>
    <property type="molecule type" value="Genomic_DNA"/>
</dbReference>
<feature type="region of interest" description="Disordered" evidence="1">
    <location>
        <begin position="18"/>
        <end position="68"/>
    </location>
</feature>
<dbReference type="RefSeq" id="WP_091106109.1">
    <property type="nucleotide sequence ID" value="NZ_FOBF01000050.1"/>
</dbReference>
<name>A0A1H8K4U9_9ACTN</name>
<dbReference type="Proteomes" id="UP000198953">
    <property type="component" value="Unassembled WGS sequence"/>
</dbReference>
<evidence type="ECO:0000313" key="3">
    <source>
        <dbReference type="Proteomes" id="UP000198953"/>
    </source>
</evidence>
<gene>
    <name evidence="2" type="ORF">SAMN05660976_08524</name>
</gene>